<protein>
    <recommendedName>
        <fullName evidence="3">DUF2491 family protein</fullName>
    </recommendedName>
</protein>
<sequence>MGWKDALGYLRAGAAKRGVGEEQREDGDLPLGARIGSLVNVQQSPLIRASAAGSLLALPDEGGPRIVAISQLKLNLSGKLYRYYLAKGDDDAQERFLQLYQNEQGEVAEVLYCTQLARVIPETEEDQDAYTGSQGYGLGDPSYTLWREQLAEQGYAASVLDAAFGANEGAEYQRDVGSGDFVPPFTGTETRIDDAGGMQGLRQELYFMPYARSLNDGGKEYLLITTEILQSVNGAGKRGIHVDFVVGIPVEQERLVIQ</sequence>
<gene>
    <name evidence="1" type="ORF">FHS03_000368</name>
</gene>
<reference evidence="1 2" key="1">
    <citation type="submission" date="2020-08" db="EMBL/GenBank/DDBJ databases">
        <title>Genomic Encyclopedia of Type Strains, Phase III (KMG-III): the genomes of soil and plant-associated and newly described type strains.</title>
        <authorList>
            <person name="Whitman W."/>
        </authorList>
    </citation>
    <scope>NUCLEOTIDE SEQUENCE [LARGE SCALE GENOMIC DNA]</scope>
    <source>
        <strain evidence="1 2">CECT 8897</strain>
    </source>
</reference>
<organism evidence="1 2">
    <name type="scientific">Pseudoduganella violacea</name>
    <dbReference type="NCBI Taxonomy" id="1715466"/>
    <lineage>
        <taxon>Bacteria</taxon>
        <taxon>Pseudomonadati</taxon>
        <taxon>Pseudomonadota</taxon>
        <taxon>Betaproteobacteria</taxon>
        <taxon>Burkholderiales</taxon>
        <taxon>Oxalobacteraceae</taxon>
        <taxon>Telluria group</taxon>
        <taxon>Pseudoduganella</taxon>
    </lineage>
</organism>
<dbReference type="AlphaFoldDB" id="A0A7W5FS26"/>
<evidence type="ECO:0000313" key="1">
    <source>
        <dbReference type="EMBL" id="MBB3117349.1"/>
    </source>
</evidence>
<evidence type="ECO:0008006" key="3">
    <source>
        <dbReference type="Google" id="ProtNLM"/>
    </source>
</evidence>
<evidence type="ECO:0000313" key="2">
    <source>
        <dbReference type="Proteomes" id="UP000541535"/>
    </source>
</evidence>
<dbReference type="RefSeq" id="WP_183439309.1">
    <property type="nucleotide sequence ID" value="NZ_JACHXD010000001.1"/>
</dbReference>
<dbReference type="EMBL" id="JACHXD010000001">
    <property type="protein sequence ID" value="MBB3117349.1"/>
    <property type="molecule type" value="Genomic_DNA"/>
</dbReference>
<accession>A0A7W5FS26</accession>
<dbReference type="InterPro" id="IPR019621">
    <property type="entry name" value="DUF2491"/>
</dbReference>
<keyword evidence="2" id="KW-1185">Reference proteome</keyword>
<proteinExistence type="predicted"/>
<comment type="caution">
    <text evidence="1">The sequence shown here is derived from an EMBL/GenBank/DDBJ whole genome shotgun (WGS) entry which is preliminary data.</text>
</comment>
<dbReference type="Proteomes" id="UP000541535">
    <property type="component" value="Unassembled WGS sequence"/>
</dbReference>
<name>A0A7W5FS26_9BURK</name>
<dbReference type="Pfam" id="PF10679">
    <property type="entry name" value="DUF2491"/>
    <property type="match status" value="1"/>
</dbReference>